<dbReference type="Pfam" id="PF00535">
    <property type="entry name" value="Glycos_transf_2"/>
    <property type="match status" value="1"/>
</dbReference>
<dbReference type="PANTHER" id="PTHR43646:SF6">
    <property type="entry name" value="PRE-MYCOFACTOCIN GLYCOSYLTRANSFERASE"/>
    <property type="match status" value="1"/>
</dbReference>
<feature type="transmembrane region" description="Helical" evidence="1">
    <location>
        <begin position="233"/>
        <end position="251"/>
    </location>
</feature>
<dbReference type="InterPro" id="IPR001173">
    <property type="entry name" value="Glyco_trans_2-like"/>
</dbReference>
<reference evidence="3 4" key="1">
    <citation type="journal article" date="2013" name="Mar. Genomics">
        <title>Expression of sulfatases in Rhodopirellula baltica and the diversity of sulfatases in the genus Rhodopirellula.</title>
        <authorList>
            <person name="Wegner C.E."/>
            <person name="Richter-Heitmann T."/>
            <person name="Klindworth A."/>
            <person name="Klockow C."/>
            <person name="Richter M."/>
            <person name="Achstetter T."/>
            <person name="Glockner F.O."/>
            <person name="Harder J."/>
        </authorList>
    </citation>
    <scope>NUCLEOTIDE SEQUENCE [LARGE SCALE GENOMIC DNA]</scope>
    <source>
        <strain evidence="3 4">SM41</strain>
    </source>
</reference>
<dbReference type="GO" id="GO:0016740">
    <property type="term" value="F:transferase activity"/>
    <property type="evidence" value="ECO:0007669"/>
    <property type="project" value="UniProtKB-KW"/>
</dbReference>
<dbReference type="PATRIC" id="fig|1263870.3.peg.1710"/>
<dbReference type="EMBL" id="ANOH01000117">
    <property type="protein sequence ID" value="EMI56918.1"/>
    <property type="molecule type" value="Genomic_DNA"/>
</dbReference>
<keyword evidence="4" id="KW-1185">Reference proteome</keyword>
<accession>M5ULM0</accession>
<dbReference type="RefSeq" id="WP_008676134.1">
    <property type="nucleotide sequence ID" value="NZ_ANOH01000117.1"/>
</dbReference>
<evidence type="ECO:0000313" key="4">
    <source>
        <dbReference type="Proteomes" id="UP000011885"/>
    </source>
</evidence>
<evidence type="ECO:0000259" key="2">
    <source>
        <dbReference type="Pfam" id="PF00535"/>
    </source>
</evidence>
<keyword evidence="3" id="KW-0808">Transferase</keyword>
<dbReference type="Proteomes" id="UP000011885">
    <property type="component" value="Unassembled WGS sequence"/>
</dbReference>
<feature type="domain" description="Glycosyltransferase 2-like" evidence="2">
    <location>
        <begin position="4"/>
        <end position="160"/>
    </location>
</feature>
<dbReference type="OrthoDB" id="396512at2"/>
<name>M5ULM0_9BACT</name>
<dbReference type="InterPro" id="IPR029044">
    <property type="entry name" value="Nucleotide-diphossugar_trans"/>
</dbReference>
<dbReference type="SUPFAM" id="SSF53448">
    <property type="entry name" value="Nucleotide-diphospho-sugar transferases"/>
    <property type="match status" value="1"/>
</dbReference>
<keyword evidence="1" id="KW-0472">Membrane</keyword>
<gene>
    <name evidence="3" type="ORF">RSSM_01599</name>
</gene>
<evidence type="ECO:0000313" key="3">
    <source>
        <dbReference type="EMBL" id="EMI56918.1"/>
    </source>
</evidence>
<feature type="transmembrane region" description="Helical" evidence="1">
    <location>
        <begin position="263"/>
        <end position="283"/>
    </location>
</feature>
<keyword evidence="1" id="KW-0812">Transmembrane</keyword>
<organism evidence="3 4">
    <name type="scientific">Rhodopirellula sallentina SM41</name>
    <dbReference type="NCBI Taxonomy" id="1263870"/>
    <lineage>
        <taxon>Bacteria</taxon>
        <taxon>Pseudomonadati</taxon>
        <taxon>Planctomycetota</taxon>
        <taxon>Planctomycetia</taxon>
        <taxon>Pirellulales</taxon>
        <taxon>Pirellulaceae</taxon>
        <taxon>Rhodopirellula</taxon>
    </lineage>
</organism>
<evidence type="ECO:0000256" key="1">
    <source>
        <dbReference type="SAM" id="Phobius"/>
    </source>
</evidence>
<dbReference type="PANTHER" id="PTHR43646">
    <property type="entry name" value="GLYCOSYLTRANSFERASE"/>
    <property type="match status" value="1"/>
</dbReference>
<dbReference type="AlphaFoldDB" id="M5ULM0"/>
<dbReference type="EC" id="2.-.-.-" evidence="3"/>
<protein>
    <submittedName>
        <fullName evidence="3">Glycosyl transferase family 2</fullName>
        <ecNumber evidence="3">2.-.-.-</ecNumber>
    </submittedName>
</protein>
<comment type="caution">
    <text evidence="3">The sequence shown here is derived from an EMBL/GenBank/DDBJ whole genome shotgun (WGS) entry which is preliminary data.</text>
</comment>
<sequence length="318" mass="35204">MKLSVIIPCLNEESFIGDCIRSVKQDSSEAYDVEIIVVDAGSTDQTVAIARSLGVRVVQHARSTIAAQRNAGVTASGGDVVAFLDADCTVAPGWTQSGMDLFLDHEVVGGGCPPSVPLDGTTWVQRGWSFLKRKKRPKRMAVRWIPSANVWVRRTAFEEVGGFNEELETCEDADLGFRISSLGPMVSDPKIQVYHHREPENLLEFFKKEIWHGKHSFSGIRSGRWTLAEVPSLVAPIYFFAGVSCIVIALVDCFRRSQVTPFFGFSVLVTIALPVAYTIRAILAKGNLVRSPQYFLIYLTYFAARSTAMLVSLLSFFR</sequence>
<proteinExistence type="predicted"/>
<dbReference type="Gene3D" id="3.90.550.10">
    <property type="entry name" value="Spore Coat Polysaccharide Biosynthesis Protein SpsA, Chain A"/>
    <property type="match status" value="1"/>
</dbReference>
<feature type="transmembrane region" description="Helical" evidence="1">
    <location>
        <begin position="295"/>
        <end position="317"/>
    </location>
</feature>
<keyword evidence="1" id="KW-1133">Transmembrane helix</keyword>